<dbReference type="NCBIfam" id="TIGR01788">
    <property type="entry name" value="Glu-decarb-GAD"/>
    <property type="match status" value="1"/>
</dbReference>
<dbReference type="Gene3D" id="3.40.640.10">
    <property type="entry name" value="Type I PLP-dependent aspartate aminotransferase-like (Major domain)"/>
    <property type="match status" value="1"/>
</dbReference>
<dbReference type="EC" id="4.1.1.15" evidence="3 9"/>
<comment type="catalytic activity">
    <reaction evidence="6 9">
        <text>L-glutamate + H(+) = 4-aminobutanoate + CO2</text>
        <dbReference type="Rhea" id="RHEA:17785"/>
        <dbReference type="ChEBI" id="CHEBI:15378"/>
        <dbReference type="ChEBI" id="CHEBI:16526"/>
        <dbReference type="ChEBI" id="CHEBI:29985"/>
        <dbReference type="ChEBI" id="CHEBI:59888"/>
        <dbReference type="EC" id="4.1.1.15"/>
    </reaction>
</comment>
<keyword evidence="11" id="KW-1185">Reference proteome</keyword>
<evidence type="ECO:0000256" key="2">
    <source>
        <dbReference type="ARBA" id="ARBA00009533"/>
    </source>
</evidence>
<dbReference type="SUPFAM" id="SSF53383">
    <property type="entry name" value="PLP-dependent transferases"/>
    <property type="match status" value="1"/>
</dbReference>
<comment type="cofactor">
    <cofactor evidence="1 7 8">
        <name>pyridoxal 5'-phosphate</name>
        <dbReference type="ChEBI" id="CHEBI:597326"/>
    </cofactor>
</comment>
<dbReference type="PANTHER" id="PTHR43321:SF3">
    <property type="entry name" value="GLUTAMATE DECARBOXYLASE"/>
    <property type="match status" value="1"/>
</dbReference>
<evidence type="ECO:0000256" key="3">
    <source>
        <dbReference type="ARBA" id="ARBA00012421"/>
    </source>
</evidence>
<dbReference type="PANTHER" id="PTHR43321">
    <property type="entry name" value="GLUTAMATE DECARBOXYLASE"/>
    <property type="match status" value="1"/>
</dbReference>
<dbReference type="InterPro" id="IPR002129">
    <property type="entry name" value="PyrdxlP-dep_de-COase"/>
</dbReference>
<evidence type="ECO:0000256" key="1">
    <source>
        <dbReference type="ARBA" id="ARBA00001933"/>
    </source>
</evidence>
<evidence type="ECO:0000256" key="7">
    <source>
        <dbReference type="PIRSR" id="PIRSR602129-50"/>
    </source>
</evidence>
<dbReference type="InterPro" id="IPR010107">
    <property type="entry name" value="Glutamate_decarboxylase"/>
</dbReference>
<dbReference type="InterPro" id="IPR015424">
    <property type="entry name" value="PyrdxlP-dep_Trfase"/>
</dbReference>
<dbReference type="GO" id="GO:0030170">
    <property type="term" value="F:pyridoxal phosphate binding"/>
    <property type="evidence" value="ECO:0007669"/>
    <property type="project" value="InterPro"/>
</dbReference>
<keyword evidence="5 8" id="KW-0456">Lyase</keyword>
<evidence type="ECO:0000256" key="6">
    <source>
        <dbReference type="ARBA" id="ARBA00048868"/>
    </source>
</evidence>
<dbReference type="GO" id="GO:0005829">
    <property type="term" value="C:cytosol"/>
    <property type="evidence" value="ECO:0007669"/>
    <property type="project" value="TreeGrafter"/>
</dbReference>
<dbReference type="Proteomes" id="UP000535937">
    <property type="component" value="Unassembled WGS sequence"/>
</dbReference>
<evidence type="ECO:0000313" key="11">
    <source>
        <dbReference type="Proteomes" id="UP000535937"/>
    </source>
</evidence>
<organism evidence="10 11">
    <name type="scientific">Microbulbifer rhizosphaerae</name>
    <dbReference type="NCBI Taxonomy" id="1562603"/>
    <lineage>
        <taxon>Bacteria</taxon>
        <taxon>Pseudomonadati</taxon>
        <taxon>Pseudomonadota</taxon>
        <taxon>Gammaproteobacteria</taxon>
        <taxon>Cellvibrionales</taxon>
        <taxon>Microbulbiferaceae</taxon>
        <taxon>Microbulbifer</taxon>
    </lineage>
</organism>
<dbReference type="AlphaFoldDB" id="A0A7W4WDI8"/>
<feature type="modified residue" description="N6-(pyridoxal phosphate)lysine" evidence="7">
    <location>
        <position position="279"/>
    </location>
</feature>
<accession>A0A7W4WDI8</accession>
<dbReference type="GO" id="GO:0006538">
    <property type="term" value="P:L-glutamate catabolic process"/>
    <property type="evidence" value="ECO:0007669"/>
    <property type="project" value="TreeGrafter"/>
</dbReference>
<keyword evidence="9" id="KW-0210">Decarboxylase</keyword>
<dbReference type="FunFam" id="3.40.640.10:FF:000017">
    <property type="entry name" value="Glutamate decarboxylase"/>
    <property type="match status" value="1"/>
</dbReference>
<evidence type="ECO:0000256" key="4">
    <source>
        <dbReference type="ARBA" id="ARBA00022898"/>
    </source>
</evidence>
<gene>
    <name evidence="10" type="ORF">FHS09_003099</name>
</gene>
<reference evidence="10 11" key="1">
    <citation type="submission" date="2020-08" db="EMBL/GenBank/DDBJ databases">
        <title>Genomic Encyclopedia of Type Strains, Phase III (KMG-III): the genomes of soil and plant-associated and newly described type strains.</title>
        <authorList>
            <person name="Whitman W."/>
        </authorList>
    </citation>
    <scope>NUCLEOTIDE SEQUENCE [LARGE SCALE GENOMIC DNA]</scope>
    <source>
        <strain evidence="10 11">CECT 8799</strain>
    </source>
</reference>
<name>A0A7W4WDI8_9GAMM</name>
<dbReference type="RefSeq" id="WP_183461388.1">
    <property type="nucleotide sequence ID" value="NZ_JACHWZ010000014.1"/>
</dbReference>
<proteinExistence type="inferred from homology"/>
<comment type="caution">
    <text evidence="10">The sequence shown here is derived from an EMBL/GenBank/DDBJ whole genome shotgun (WGS) entry which is preliminary data.</text>
</comment>
<dbReference type="GO" id="GO:0004351">
    <property type="term" value="F:glutamate decarboxylase activity"/>
    <property type="evidence" value="ECO:0007669"/>
    <property type="project" value="UniProtKB-EC"/>
</dbReference>
<comment type="similarity">
    <text evidence="2 8">Belongs to the group II decarboxylase family.</text>
</comment>
<evidence type="ECO:0000313" key="10">
    <source>
        <dbReference type="EMBL" id="MBB3062254.1"/>
    </source>
</evidence>
<dbReference type="Gene3D" id="3.90.1150.160">
    <property type="match status" value="1"/>
</dbReference>
<dbReference type="EMBL" id="JACHWZ010000014">
    <property type="protein sequence ID" value="MBB3062254.1"/>
    <property type="molecule type" value="Genomic_DNA"/>
</dbReference>
<evidence type="ECO:0000256" key="8">
    <source>
        <dbReference type="RuleBase" id="RU000382"/>
    </source>
</evidence>
<keyword evidence="4 7" id="KW-0663">Pyridoxal phosphate</keyword>
<evidence type="ECO:0000256" key="9">
    <source>
        <dbReference type="RuleBase" id="RU361171"/>
    </source>
</evidence>
<dbReference type="Gene3D" id="4.10.280.50">
    <property type="match status" value="1"/>
</dbReference>
<dbReference type="Pfam" id="PF00282">
    <property type="entry name" value="Pyridoxal_deC"/>
    <property type="match status" value="1"/>
</dbReference>
<protein>
    <recommendedName>
        <fullName evidence="3 9">Glutamate decarboxylase</fullName>
        <ecNumber evidence="3 9">4.1.1.15</ecNumber>
    </recommendedName>
</protein>
<evidence type="ECO:0000256" key="5">
    <source>
        <dbReference type="ARBA" id="ARBA00023239"/>
    </source>
</evidence>
<sequence>MPLHSKRGLRSPAHGNGVDADIFASAASARSLPRYSMPVDGASARTSYQLVRDELFMDGNSRQNLATFCTTWAEPEVHQLMEECLDKNMIDKDEYPQTAEIESRCVHILAELWHSPEAADTIGCSTTGSSEAAMLGGLALKWRWRKRRRDAGADASKPNLICGPVQVCWHKFARYFDVELREIPLDGDEVCLNPEKIAQYADENTIGLVATFGVTFTCVYESVGTIARELDRLQREKGLDIPIHVDAASGGFVAPFIQPEVVWDFRIERVKSINASGHKYGLAPLGVGWVMWRDTEELPEELIFRVDYLGGNMPTFALNFSRPGGEIIAQYYNFLRLGFRGYRTVQQHCANTAQWLAEQIGKLDPFELFYDGRGGLPAISYTLKPGSWGFNLYDLSERLRMRGWQVPSYPLPANRQDCVIQRILIRHGVSRDMASLLLEDIQCAVEYLRAHPVTHSASQPGFSHTGRRSG</sequence>
<dbReference type="InterPro" id="IPR015421">
    <property type="entry name" value="PyrdxlP-dep_Trfase_major"/>
</dbReference>